<evidence type="ECO:0000313" key="8">
    <source>
        <dbReference type="Proteomes" id="UP001497457"/>
    </source>
</evidence>
<name>A0ABC8Z4B7_9POAL</name>
<comment type="similarity">
    <text evidence="2">Belongs to the Cold-regulated 413 protein family.</text>
</comment>
<feature type="transmembrane region" description="Helical" evidence="6">
    <location>
        <begin position="164"/>
        <end position="183"/>
    </location>
</feature>
<protein>
    <submittedName>
        <fullName evidence="7">Uncharacterized protein</fullName>
    </submittedName>
</protein>
<dbReference type="EMBL" id="OZ075128">
    <property type="protein sequence ID" value="CAL4955283.1"/>
    <property type="molecule type" value="Genomic_DNA"/>
</dbReference>
<proteinExistence type="inferred from homology"/>
<dbReference type="PANTHER" id="PTHR33596:SF14">
    <property type="match status" value="1"/>
</dbReference>
<dbReference type="PANTHER" id="PTHR33596">
    <property type="entry name" value="COLD-REGULATED 413 PLASMA MEMBRANE PROTEIN 2"/>
    <property type="match status" value="1"/>
</dbReference>
<dbReference type="GO" id="GO:0016020">
    <property type="term" value="C:membrane"/>
    <property type="evidence" value="ECO:0007669"/>
    <property type="project" value="UniProtKB-SubCell"/>
</dbReference>
<dbReference type="InterPro" id="IPR008892">
    <property type="entry name" value="COR413"/>
</dbReference>
<keyword evidence="3 6" id="KW-0812">Transmembrane</keyword>
<reference evidence="8" key="1">
    <citation type="submission" date="2024-06" db="EMBL/GenBank/DDBJ databases">
        <authorList>
            <person name="Ryan C."/>
        </authorList>
    </citation>
    <scope>NUCLEOTIDE SEQUENCE [LARGE SCALE GENOMIC DNA]</scope>
</reference>
<accession>A0ABC8Z4B7</accession>
<evidence type="ECO:0000256" key="6">
    <source>
        <dbReference type="SAM" id="Phobius"/>
    </source>
</evidence>
<keyword evidence="5 6" id="KW-0472">Membrane</keyword>
<keyword evidence="8" id="KW-1185">Reference proteome</keyword>
<dbReference type="Pfam" id="PF05562">
    <property type="entry name" value="WCOR413"/>
    <property type="match status" value="1"/>
</dbReference>
<dbReference type="Proteomes" id="UP001497457">
    <property type="component" value="Chromosome 18b"/>
</dbReference>
<evidence type="ECO:0000313" key="7">
    <source>
        <dbReference type="EMBL" id="CAL4955283.1"/>
    </source>
</evidence>
<comment type="subcellular location">
    <subcellularLocation>
        <location evidence="1">Membrane</location>
        <topology evidence="1">Multi-pass membrane protein</topology>
    </subcellularLocation>
</comment>
<evidence type="ECO:0000256" key="5">
    <source>
        <dbReference type="ARBA" id="ARBA00023136"/>
    </source>
</evidence>
<reference evidence="7 8" key="2">
    <citation type="submission" date="2024-10" db="EMBL/GenBank/DDBJ databases">
        <authorList>
            <person name="Ryan C."/>
        </authorList>
    </citation>
    <scope>NUCLEOTIDE SEQUENCE [LARGE SCALE GENOMIC DNA]</scope>
</reference>
<dbReference type="AlphaFoldDB" id="A0ABC8Z4B7"/>
<sequence length="188" mass="20478">MSRSRDPCASLRPSSSLMQRCWRLGGAAVCCAAPLHICDEAMRWVSSTAAATLMFAPGTTIHRSCLVPLFALQAPSGAISWIKGDYGRWIAFLGLLLRLLYFIPGELELPLPTTLLVMTAPYQFMVLRESEDGGILSTAIVVYLAFQHFIGVGSLRKAFGRESIVATLAIITLMLLLGTYDLAKVVKL</sequence>
<evidence type="ECO:0000256" key="1">
    <source>
        <dbReference type="ARBA" id="ARBA00004141"/>
    </source>
</evidence>
<gene>
    <name evidence="7" type="ORF">URODEC1_LOCUS41334</name>
</gene>
<evidence type="ECO:0000256" key="2">
    <source>
        <dbReference type="ARBA" id="ARBA00005852"/>
    </source>
</evidence>
<evidence type="ECO:0000256" key="3">
    <source>
        <dbReference type="ARBA" id="ARBA00022692"/>
    </source>
</evidence>
<organism evidence="7 8">
    <name type="scientific">Urochloa decumbens</name>
    <dbReference type="NCBI Taxonomy" id="240449"/>
    <lineage>
        <taxon>Eukaryota</taxon>
        <taxon>Viridiplantae</taxon>
        <taxon>Streptophyta</taxon>
        <taxon>Embryophyta</taxon>
        <taxon>Tracheophyta</taxon>
        <taxon>Spermatophyta</taxon>
        <taxon>Magnoliopsida</taxon>
        <taxon>Liliopsida</taxon>
        <taxon>Poales</taxon>
        <taxon>Poaceae</taxon>
        <taxon>PACMAD clade</taxon>
        <taxon>Panicoideae</taxon>
        <taxon>Panicodae</taxon>
        <taxon>Paniceae</taxon>
        <taxon>Melinidinae</taxon>
        <taxon>Urochloa</taxon>
    </lineage>
</organism>
<evidence type="ECO:0000256" key="4">
    <source>
        <dbReference type="ARBA" id="ARBA00022989"/>
    </source>
</evidence>
<keyword evidence="4 6" id="KW-1133">Transmembrane helix</keyword>
<feature type="transmembrane region" description="Helical" evidence="6">
    <location>
        <begin position="134"/>
        <end position="152"/>
    </location>
</feature>